<protein>
    <submittedName>
        <fullName evidence="7">Nitric oxide synthase oxygenase</fullName>
        <ecNumber evidence="7">1.-.-.-</ecNumber>
    </submittedName>
</protein>
<evidence type="ECO:0000256" key="1">
    <source>
        <dbReference type="ARBA" id="ARBA00022617"/>
    </source>
</evidence>
<dbReference type="Proteomes" id="UP000006281">
    <property type="component" value="Chromosome"/>
</dbReference>
<dbReference type="HOGENOM" id="CLU_040293_0_0_11"/>
<accession>K0KBU6</accession>
<dbReference type="eggNOG" id="COG4362">
    <property type="taxonomic scope" value="Bacteria"/>
</dbReference>
<gene>
    <name evidence="7" type="primary">nos</name>
    <name evidence="7" type="ordered locus">BN6_84360</name>
</gene>
<dbReference type="Pfam" id="PF02898">
    <property type="entry name" value="NO_synthase"/>
    <property type="match status" value="1"/>
</dbReference>
<dbReference type="Gene3D" id="3.90.340.10">
    <property type="entry name" value="Nitric Oxide Synthase, Chain A, domain 1"/>
    <property type="match status" value="1"/>
</dbReference>
<dbReference type="InterPro" id="IPR036119">
    <property type="entry name" value="NOS_N_sf"/>
</dbReference>
<evidence type="ECO:0000256" key="5">
    <source>
        <dbReference type="SAM" id="MobiDB-lite"/>
    </source>
</evidence>
<reference evidence="7 8" key="1">
    <citation type="journal article" date="2012" name="BMC Genomics">
        <title>Complete genome sequence of Saccharothrix espanaensis DSM 44229T and comparison to the other completely sequenced Pseudonocardiaceae.</title>
        <authorList>
            <person name="Strobel T."/>
            <person name="Al-Dilaimi A."/>
            <person name="Blom J."/>
            <person name="Gessner A."/>
            <person name="Kalinowski J."/>
            <person name="Luzhetska M."/>
            <person name="Puhler A."/>
            <person name="Szczepanowski R."/>
            <person name="Bechthold A."/>
            <person name="Ruckert C."/>
        </authorList>
    </citation>
    <scope>NUCLEOTIDE SEQUENCE [LARGE SCALE GENOMIC DNA]</scope>
    <source>
        <strain evidence="8">ATCC 51144 / DSM 44229 / JCM 9112 / NBRC 15066 / NRRL 15764</strain>
    </source>
</reference>
<dbReference type="InterPro" id="IPR004030">
    <property type="entry name" value="NOS_N"/>
</dbReference>
<feature type="domain" description="Nitric oxide synthase (NOS)" evidence="6">
    <location>
        <begin position="55"/>
        <end position="356"/>
    </location>
</feature>
<dbReference type="Gene3D" id="3.90.1230.10">
    <property type="entry name" value="Nitric Oxide Synthase, Chain A, domain 3"/>
    <property type="match status" value="1"/>
</dbReference>
<dbReference type="InterPro" id="IPR044944">
    <property type="entry name" value="NOS_dom_3"/>
</dbReference>
<dbReference type="PANTHER" id="PTHR43410">
    <property type="entry name" value="NITRIC OXIDE SYNTHASE OXYGENASE"/>
    <property type="match status" value="1"/>
</dbReference>
<keyword evidence="1" id="KW-0349">Heme</keyword>
<keyword evidence="2" id="KW-0479">Metal-binding</keyword>
<dbReference type="Gene3D" id="3.90.440.10">
    <property type="entry name" value="Nitric Oxide Synthase,Heme Domain,Chain A domain 2"/>
    <property type="match status" value="1"/>
</dbReference>
<organism evidence="7 8">
    <name type="scientific">Saccharothrix espanaensis (strain ATCC 51144 / DSM 44229 / JCM 9112 / NBRC 15066 / NRRL 15764)</name>
    <dbReference type="NCBI Taxonomy" id="1179773"/>
    <lineage>
        <taxon>Bacteria</taxon>
        <taxon>Bacillati</taxon>
        <taxon>Actinomycetota</taxon>
        <taxon>Actinomycetes</taxon>
        <taxon>Pseudonocardiales</taxon>
        <taxon>Pseudonocardiaceae</taxon>
        <taxon>Saccharothrix</taxon>
    </lineage>
</organism>
<evidence type="ECO:0000256" key="4">
    <source>
        <dbReference type="ARBA" id="ARBA00023004"/>
    </source>
</evidence>
<dbReference type="InterPro" id="IPR044943">
    <property type="entry name" value="NOS_dom_1"/>
</dbReference>
<evidence type="ECO:0000256" key="3">
    <source>
        <dbReference type="ARBA" id="ARBA00023002"/>
    </source>
</evidence>
<dbReference type="AlphaFoldDB" id="K0KBU6"/>
<dbReference type="EC" id="1.-.-.-" evidence="7"/>
<evidence type="ECO:0000259" key="6">
    <source>
        <dbReference type="Pfam" id="PF02898"/>
    </source>
</evidence>
<dbReference type="SUPFAM" id="SSF56512">
    <property type="entry name" value="Nitric oxide (NO) synthase oxygenase domain"/>
    <property type="match status" value="1"/>
</dbReference>
<evidence type="ECO:0000256" key="2">
    <source>
        <dbReference type="ARBA" id="ARBA00022723"/>
    </source>
</evidence>
<dbReference type="InterPro" id="IPR044940">
    <property type="entry name" value="NOS_dom_2"/>
</dbReference>
<dbReference type="STRING" id="1179773.BN6_84360"/>
<dbReference type="BioCyc" id="SESP1179773:BN6_RS40885-MONOMER"/>
<dbReference type="KEGG" id="sesp:BN6_84360"/>
<proteinExistence type="predicted"/>
<evidence type="ECO:0000313" key="8">
    <source>
        <dbReference type="Proteomes" id="UP000006281"/>
    </source>
</evidence>
<keyword evidence="3 7" id="KW-0560">Oxidoreductase</keyword>
<sequence length="410" mass="45241">MVETATHRRFVTPSSEPVRSLRVPHLAVTSHSVPQLRLPPVTAIDNEPVTLDLDAAEGFLRMFHIAHPEAGPVGPRLSRIRDEIAETGTYRHTPQELSYGARIALRDSGWCTSGVPWRRLKVRDLRGFRNAAAVAGECVEHLRLATNGGEIRPLITVFAPDSPAAPGPVIWNEQLVRYAGHPDGSGDLRYRDLTDVVRDLGWNPPGPPGPFDVLPLVVETVHEGPRLFAIPPDVVHEVRLEHPDLPWFGSLGLRWHAVPLITNLRLSIGGVDYPAAPFNTWFVGSEIGSRSLADENAYGAARQVAEALGLDTSAERSLWRDRAVVELNRAVLHSFDLAQVTITDHHAESLHRLSWLRSRQRPAGNRPAFRLDPAAARRARSGAPARFSPGPAETTRPHSPGRLAELLRRR</sequence>
<dbReference type="InterPro" id="IPR050607">
    <property type="entry name" value="NOS"/>
</dbReference>
<keyword evidence="8" id="KW-1185">Reference proteome</keyword>
<name>K0KBU6_SACES</name>
<dbReference type="GO" id="GO:0046872">
    <property type="term" value="F:metal ion binding"/>
    <property type="evidence" value="ECO:0007669"/>
    <property type="project" value="UniProtKB-KW"/>
</dbReference>
<feature type="region of interest" description="Disordered" evidence="5">
    <location>
        <begin position="363"/>
        <end position="410"/>
    </location>
</feature>
<dbReference type="PANTHER" id="PTHR43410:SF1">
    <property type="entry name" value="NITRIC OXIDE SYNTHASE"/>
    <property type="match status" value="1"/>
</dbReference>
<dbReference type="GO" id="GO:0006809">
    <property type="term" value="P:nitric oxide biosynthetic process"/>
    <property type="evidence" value="ECO:0007669"/>
    <property type="project" value="InterPro"/>
</dbReference>
<dbReference type="GO" id="GO:0004517">
    <property type="term" value="F:nitric-oxide synthase activity"/>
    <property type="evidence" value="ECO:0007669"/>
    <property type="project" value="InterPro"/>
</dbReference>
<evidence type="ECO:0000313" key="7">
    <source>
        <dbReference type="EMBL" id="CCH35651.1"/>
    </source>
</evidence>
<keyword evidence="4" id="KW-0408">Iron</keyword>
<dbReference type="PATRIC" id="fig|1179773.3.peg.8519"/>
<dbReference type="EMBL" id="HE804045">
    <property type="protein sequence ID" value="CCH35651.1"/>
    <property type="molecule type" value="Genomic_DNA"/>
</dbReference>